<dbReference type="GO" id="GO:0003677">
    <property type="term" value="F:DNA binding"/>
    <property type="evidence" value="ECO:0007669"/>
    <property type="project" value="InterPro"/>
</dbReference>
<evidence type="ECO:0000256" key="3">
    <source>
        <dbReference type="ARBA" id="ARBA00023082"/>
    </source>
</evidence>
<evidence type="ECO:0000259" key="6">
    <source>
        <dbReference type="Pfam" id="PF08281"/>
    </source>
</evidence>
<dbReference type="InterPro" id="IPR013325">
    <property type="entry name" value="RNA_pol_sigma_r2"/>
</dbReference>
<dbReference type="SUPFAM" id="SSF88946">
    <property type="entry name" value="Sigma2 domain of RNA polymerase sigma factors"/>
    <property type="match status" value="1"/>
</dbReference>
<dbReference type="InterPro" id="IPR013324">
    <property type="entry name" value="RNA_pol_sigma_r3/r4-like"/>
</dbReference>
<keyword evidence="8" id="KW-1185">Reference proteome</keyword>
<dbReference type="Gene3D" id="1.10.1740.10">
    <property type="match status" value="1"/>
</dbReference>
<dbReference type="PANTHER" id="PTHR43133">
    <property type="entry name" value="RNA POLYMERASE ECF-TYPE SIGMA FACTO"/>
    <property type="match status" value="1"/>
</dbReference>
<keyword evidence="2" id="KW-0805">Transcription regulation</keyword>
<dbReference type="InterPro" id="IPR036388">
    <property type="entry name" value="WH-like_DNA-bd_sf"/>
</dbReference>
<keyword evidence="3" id="KW-0731">Sigma factor</keyword>
<dbReference type="NCBIfam" id="TIGR02937">
    <property type="entry name" value="sigma70-ECF"/>
    <property type="match status" value="1"/>
</dbReference>
<feature type="domain" description="RNA polymerase sigma-70 region 2" evidence="5">
    <location>
        <begin position="36"/>
        <end position="102"/>
    </location>
</feature>
<dbReference type="InterPro" id="IPR014284">
    <property type="entry name" value="RNA_pol_sigma-70_dom"/>
</dbReference>
<dbReference type="InterPro" id="IPR013249">
    <property type="entry name" value="RNA_pol_sigma70_r4_t2"/>
</dbReference>
<evidence type="ECO:0000256" key="1">
    <source>
        <dbReference type="ARBA" id="ARBA00010641"/>
    </source>
</evidence>
<feature type="domain" description="RNA polymerase sigma factor 70 region 4 type 2" evidence="6">
    <location>
        <begin position="130"/>
        <end position="181"/>
    </location>
</feature>
<evidence type="ECO:0000259" key="5">
    <source>
        <dbReference type="Pfam" id="PF04542"/>
    </source>
</evidence>
<keyword evidence="4" id="KW-0804">Transcription</keyword>
<evidence type="ECO:0000313" key="8">
    <source>
        <dbReference type="Proteomes" id="UP000593892"/>
    </source>
</evidence>
<organism evidence="7 8">
    <name type="scientific">Paludibaculum fermentans</name>
    <dbReference type="NCBI Taxonomy" id="1473598"/>
    <lineage>
        <taxon>Bacteria</taxon>
        <taxon>Pseudomonadati</taxon>
        <taxon>Acidobacteriota</taxon>
        <taxon>Terriglobia</taxon>
        <taxon>Bryobacterales</taxon>
        <taxon>Bryobacteraceae</taxon>
        <taxon>Paludibaculum</taxon>
    </lineage>
</organism>
<dbReference type="InterPro" id="IPR039425">
    <property type="entry name" value="RNA_pol_sigma-70-like"/>
</dbReference>
<gene>
    <name evidence="7" type="ORF">IRI77_21085</name>
</gene>
<dbReference type="Gene3D" id="1.10.10.10">
    <property type="entry name" value="Winged helix-like DNA-binding domain superfamily/Winged helix DNA-binding domain"/>
    <property type="match status" value="1"/>
</dbReference>
<dbReference type="GO" id="GO:0016987">
    <property type="term" value="F:sigma factor activity"/>
    <property type="evidence" value="ECO:0007669"/>
    <property type="project" value="UniProtKB-KW"/>
</dbReference>
<protein>
    <submittedName>
        <fullName evidence="7">RNA polymerase sigma factor</fullName>
    </submittedName>
</protein>
<evidence type="ECO:0000313" key="7">
    <source>
        <dbReference type="EMBL" id="QOY85326.1"/>
    </source>
</evidence>
<dbReference type="SUPFAM" id="SSF88659">
    <property type="entry name" value="Sigma3 and sigma4 domains of RNA polymerase sigma factors"/>
    <property type="match status" value="1"/>
</dbReference>
<dbReference type="RefSeq" id="WP_194446996.1">
    <property type="nucleotide sequence ID" value="NZ_CP063849.1"/>
</dbReference>
<dbReference type="KEGG" id="pfer:IRI77_21085"/>
<reference evidence="7 8" key="1">
    <citation type="submission" date="2020-10" db="EMBL/GenBank/DDBJ databases">
        <title>Complete genome sequence of Paludibaculum fermentans P105T, a facultatively anaerobic acidobacterium capable of dissimilatory Fe(III) reduction.</title>
        <authorList>
            <person name="Dedysh S.N."/>
            <person name="Beletsky A.V."/>
            <person name="Kulichevskaya I.S."/>
            <person name="Mardanov A.V."/>
            <person name="Ravin N.V."/>
        </authorList>
    </citation>
    <scope>NUCLEOTIDE SEQUENCE [LARGE SCALE GENOMIC DNA]</scope>
    <source>
        <strain evidence="7 8">P105</strain>
    </source>
</reference>
<sequence length="196" mass="22030">MIEPEMTPAIPLANIVAASGAPVEALRMTEAGFRDLYALHARPLKSYLSRLTGNAALAEDLMQEAFYRLMRSELPAMDEAQRKSYLYRTATNLARDHFRSKKFEPAPLDERIATRPQEGQSGADIQLSADIQKVMNAIKPNERALMWMAYVEGASHREIAAVTGLKEASVRPLLFRVKQKLASLLRERGFRQETGR</sequence>
<dbReference type="EMBL" id="CP063849">
    <property type="protein sequence ID" value="QOY85326.1"/>
    <property type="molecule type" value="Genomic_DNA"/>
</dbReference>
<dbReference type="GO" id="GO:0006352">
    <property type="term" value="P:DNA-templated transcription initiation"/>
    <property type="evidence" value="ECO:0007669"/>
    <property type="project" value="InterPro"/>
</dbReference>
<name>A0A7S7SIC7_PALFE</name>
<dbReference type="AlphaFoldDB" id="A0A7S7SIC7"/>
<evidence type="ECO:0000256" key="2">
    <source>
        <dbReference type="ARBA" id="ARBA00023015"/>
    </source>
</evidence>
<dbReference type="Proteomes" id="UP000593892">
    <property type="component" value="Chromosome"/>
</dbReference>
<dbReference type="InterPro" id="IPR007627">
    <property type="entry name" value="RNA_pol_sigma70_r2"/>
</dbReference>
<comment type="similarity">
    <text evidence="1">Belongs to the sigma-70 factor family. ECF subfamily.</text>
</comment>
<dbReference type="Pfam" id="PF08281">
    <property type="entry name" value="Sigma70_r4_2"/>
    <property type="match status" value="1"/>
</dbReference>
<dbReference type="Pfam" id="PF04542">
    <property type="entry name" value="Sigma70_r2"/>
    <property type="match status" value="1"/>
</dbReference>
<proteinExistence type="inferred from homology"/>
<accession>A0A7S7SIC7</accession>
<dbReference type="PANTHER" id="PTHR43133:SF63">
    <property type="entry name" value="RNA POLYMERASE SIGMA FACTOR FECI-RELATED"/>
    <property type="match status" value="1"/>
</dbReference>
<evidence type="ECO:0000256" key="4">
    <source>
        <dbReference type="ARBA" id="ARBA00023163"/>
    </source>
</evidence>